<feature type="non-terminal residue" evidence="1">
    <location>
        <position position="1"/>
    </location>
</feature>
<evidence type="ECO:0000313" key="1">
    <source>
        <dbReference type="EMBL" id="GAG21043.1"/>
    </source>
</evidence>
<accession>X0W8Y4</accession>
<name>X0W8Y4_9ZZZZ</name>
<comment type="caution">
    <text evidence="1">The sequence shown here is derived from an EMBL/GenBank/DDBJ whole genome shotgun (WGS) entry which is preliminary data.</text>
</comment>
<dbReference type="EMBL" id="BARS01038299">
    <property type="protein sequence ID" value="GAG21043.1"/>
    <property type="molecule type" value="Genomic_DNA"/>
</dbReference>
<sequence>QFYERCITKGTLNSIVEWQKARGTEVSCHFVGDQITMWATPGEKATKLFASFTRKYFRHKNVEYARLVKGGVKVAAYLDGSLIDTNCKKGEEPQIKLYYWTTTDRFKNRITQPTQSRLVAIETHTVEPGRILSEIKANIPVDDELVIAREGERVLERTIRASGKVLHRDSLGKVSPEWLDAIFKNQEHLSFIITGGGWGVCHLDTFKSIIKKINSEKKEGKVVKTAFYFPRKYIWGYPGETEDWVDSLGAYTSFL</sequence>
<protein>
    <submittedName>
        <fullName evidence="1">Uncharacterized protein</fullName>
    </submittedName>
</protein>
<organism evidence="1">
    <name type="scientific">marine sediment metagenome</name>
    <dbReference type="NCBI Taxonomy" id="412755"/>
    <lineage>
        <taxon>unclassified sequences</taxon>
        <taxon>metagenomes</taxon>
        <taxon>ecological metagenomes</taxon>
    </lineage>
</organism>
<feature type="non-terminal residue" evidence="1">
    <location>
        <position position="255"/>
    </location>
</feature>
<gene>
    <name evidence="1" type="ORF">S01H1_58624</name>
</gene>
<reference evidence="1" key="1">
    <citation type="journal article" date="2014" name="Front. Microbiol.">
        <title>High frequency of phylogenetically diverse reductive dehalogenase-homologous genes in deep subseafloor sedimentary metagenomes.</title>
        <authorList>
            <person name="Kawai M."/>
            <person name="Futagami T."/>
            <person name="Toyoda A."/>
            <person name="Takaki Y."/>
            <person name="Nishi S."/>
            <person name="Hori S."/>
            <person name="Arai W."/>
            <person name="Tsubouchi T."/>
            <person name="Morono Y."/>
            <person name="Uchiyama I."/>
            <person name="Ito T."/>
            <person name="Fujiyama A."/>
            <person name="Inagaki F."/>
            <person name="Takami H."/>
        </authorList>
    </citation>
    <scope>NUCLEOTIDE SEQUENCE</scope>
    <source>
        <strain evidence="1">Expedition CK06-06</strain>
    </source>
</reference>
<proteinExistence type="predicted"/>
<dbReference type="AlphaFoldDB" id="X0W8Y4"/>